<dbReference type="EMBL" id="UOFN01000136">
    <property type="protein sequence ID" value="VAW80957.1"/>
    <property type="molecule type" value="Genomic_DNA"/>
</dbReference>
<name>A0A3B0Z046_9ZZZZ</name>
<protein>
    <submittedName>
        <fullName evidence="1">Uncharacterized protein</fullName>
    </submittedName>
</protein>
<sequence length="193" mass="20992">MRFSTRSPGAGDSMANHCTRGPVCAIASFFQMDEGTLCRDESPSRATLGLEEPVPTYSYSISGTLGALGSMLITDITQRLPGTLYDRTAQTTQRLSNEAELGESGFGDADFRKLSSRIRQNLNSLASVDVNIHCEVKGKIETFVVRGRNGRSSFSFDLNKAEKAAEGLPEGADVLQPFYDVINKILAAIVYLR</sequence>
<reference evidence="1" key="1">
    <citation type="submission" date="2018-06" db="EMBL/GenBank/DDBJ databases">
        <authorList>
            <person name="Zhirakovskaya E."/>
        </authorList>
    </citation>
    <scope>NUCLEOTIDE SEQUENCE</scope>
</reference>
<gene>
    <name evidence="1" type="ORF">MNBD_GAMMA15-1772</name>
</gene>
<dbReference type="AlphaFoldDB" id="A0A3B0Z046"/>
<accession>A0A3B0Z046</accession>
<proteinExistence type="predicted"/>
<evidence type="ECO:0000313" key="1">
    <source>
        <dbReference type="EMBL" id="VAW80957.1"/>
    </source>
</evidence>
<organism evidence="1">
    <name type="scientific">hydrothermal vent metagenome</name>
    <dbReference type="NCBI Taxonomy" id="652676"/>
    <lineage>
        <taxon>unclassified sequences</taxon>
        <taxon>metagenomes</taxon>
        <taxon>ecological metagenomes</taxon>
    </lineage>
</organism>